<dbReference type="OrthoDB" id="5453594at2"/>
<evidence type="ECO:0000313" key="2">
    <source>
        <dbReference type="EMBL" id="CCH49985.1"/>
    </source>
</evidence>
<dbReference type="NCBIfam" id="TIGR04358">
    <property type="entry name" value="XXXCH_domain"/>
    <property type="match status" value="1"/>
</dbReference>
<proteinExistence type="predicted"/>
<organism evidence="2 3">
    <name type="scientific">Pseudodesulfovibrio piezophilus (strain DSM 21447 / JCM 15486 / C1TLV30)</name>
    <name type="common">Desulfovibrio piezophilus</name>
    <dbReference type="NCBI Taxonomy" id="1322246"/>
    <lineage>
        <taxon>Bacteria</taxon>
        <taxon>Pseudomonadati</taxon>
        <taxon>Thermodesulfobacteriota</taxon>
        <taxon>Desulfovibrionia</taxon>
        <taxon>Desulfovibrionales</taxon>
        <taxon>Desulfovibrionaceae</taxon>
    </lineage>
</organism>
<dbReference type="KEGG" id="dpi:BN4_12752"/>
<evidence type="ECO:0000256" key="1">
    <source>
        <dbReference type="SAM" id="MobiDB-lite"/>
    </source>
</evidence>
<dbReference type="BioCyc" id="DPIE1322246:BN4_RS13830-MONOMER"/>
<dbReference type="STRING" id="1322246.BN4_12752"/>
<dbReference type="InterPro" id="IPR027588">
    <property type="entry name" value="XXXCH_dom_fam"/>
</dbReference>
<sequence length="181" mass="20297">MPSLKIDTFMPREDLADFFRRLAHALETGEGGELACAREFKKIKISLKDEYGQVSLRARVKSASECQAEEPDSLPSETLHTPPAPAKPKYKFLKKRMGSSFKVLFKMIHQGKMPPAAAVEEFLNDSRIMVSYPGYGDPAYDAYMAACDEFAAAYESGDLKRLNMTVDTLVHQKGHCHAKYK</sequence>
<reference evidence="3" key="2">
    <citation type="journal article" date="2013" name="Stand. Genomic Sci.">
        <title>Complete genome sequence of Desulfocapsa sulfexigens, a marine deltaproteobacterium specialized in disproportionating inorganic sulfur compounds.</title>
        <authorList>
            <person name="Finster K.W."/>
            <person name="Kjeldsen K.U."/>
            <person name="Kube M."/>
            <person name="Reinhardt R."/>
            <person name="Mussmann M."/>
            <person name="Amann R."/>
            <person name="Schreiber L."/>
        </authorList>
    </citation>
    <scope>NUCLEOTIDE SEQUENCE [LARGE SCALE GENOMIC DNA]</scope>
    <source>
        <strain evidence="3">DSM 10523 / SB164P1</strain>
    </source>
</reference>
<name>M1WMV1_PSEP2</name>
<reference evidence="2 3" key="1">
    <citation type="journal article" date="2013" name="PLoS ONE">
        <title>The first genomic and proteomic characterization of a deep-sea sulfate reducer: insights into the piezophilic lifestyle of Desulfovibrio piezophilus.</title>
        <authorList>
            <person name="Pradel N."/>
            <person name="Ji B."/>
            <person name="Gimenez G."/>
            <person name="Talla E."/>
            <person name="Lenoble P."/>
            <person name="Garel M."/>
            <person name="Tamburini C."/>
            <person name="Fourquet P."/>
            <person name="Lebrun R."/>
            <person name="Bertin P."/>
            <person name="Denis Y."/>
            <person name="Pophillat M."/>
            <person name="Barbe V."/>
            <person name="Ollivier B."/>
            <person name="Dolla A."/>
        </authorList>
    </citation>
    <scope>NUCLEOTIDE SEQUENCE [LARGE SCALE GENOMIC DNA]</scope>
    <source>
        <strain evidence="3">DSM 10523 / SB164P1</strain>
    </source>
</reference>
<protein>
    <recommendedName>
        <fullName evidence="4">GAK system XXXCH domain-containing protein</fullName>
    </recommendedName>
</protein>
<keyword evidence="3" id="KW-1185">Reference proteome</keyword>
<dbReference type="RefSeq" id="WP_015416027.1">
    <property type="nucleotide sequence ID" value="NC_020409.1"/>
</dbReference>
<dbReference type="AlphaFoldDB" id="M1WMV1"/>
<dbReference type="Proteomes" id="UP000011724">
    <property type="component" value="Chromosome"/>
</dbReference>
<evidence type="ECO:0000313" key="3">
    <source>
        <dbReference type="Proteomes" id="UP000011724"/>
    </source>
</evidence>
<dbReference type="HOGENOM" id="CLU_114029_0_0_7"/>
<feature type="region of interest" description="Disordered" evidence="1">
    <location>
        <begin position="65"/>
        <end position="85"/>
    </location>
</feature>
<dbReference type="PATRIC" id="fig|879567.3.peg.2951"/>
<gene>
    <name evidence="2" type="ordered locus">BN4_12752</name>
</gene>
<evidence type="ECO:0008006" key="4">
    <source>
        <dbReference type="Google" id="ProtNLM"/>
    </source>
</evidence>
<dbReference type="eggNOG" id="ENOG5033JWE">
    <property type="taxonomic scope" value="Bacteria"/>
</dbReference>
<dbReference type="EMBL" id="FO203427">
    <property type="protein sequence ID" value="CCH49985.1"/>
    <property type="molecule type" value="Genomic_DNA"/>
</dbReference>
<accession>M1WMV1</accession>